<keyword evidence="3" id="KW-0560">Oxidoreductase</keyword>
<dbReference type="PANTHER" id="PTHR30600">
    <property type="entry name" value="CYTOCHROME C PEROXIDASE-RELATED"/>
    <property type="match status" value="1"/>
</dbReference>
<evidence type="ECO:0000256" key="1">
    <source>
        <dbReference type="ARBA" id="ARBA00004196"/>
    </source>
</evidence>
<evidence type="ECO:0000256" key="2">
    <source>
        <dbReference type="ARBA" id="ARBA00022729"/>
    </source>
</evidence>
<dbReference type="EMBL" id="SRMP02000001">
    <property type="protein sequence ID" value="MFN0289838.1"/>
    <property type="molecule type" value="Genomic_DNA"/>
</dbReference>
<dbReference type="Proteomes" id="UP001517367">
    <property type="component" value="Unassembled WGS sequence"/>
</dbReference>
<sequence>MKKALLLVAFLLIGLLLISFKSNDWLIDSDLTIDSLRKIYAQPSKFWPKPHVDKNVDFEELAALQAIPIDLADDSIKRVVELGKLLFFDPRLSGTNQISCATCHNPELNWADGKVVSLGHEQLPNIRNAPSLENVWIYNSFFWDGRAKNLIEQAEGPIAAHNEMNQDLKSLARKLSKIKGYRSYFTAAFGSPKVTNQRIFESLATFQQTIVSSETNFDRFLKGDATALTDQQLTGLHLFRTKARCMNCHHGAYLTDKEFHNIGLTEYGGKYEDLGLYNFTKKTEDVGKFKTPGLRNVMKTGPWFHHGLVKSMDSLMVLYNMGMPEHVIKPGQEKDPLLPKNDNLLRGIMLTIRERKALIAFLEALSSPPVLVKVERLPK</sequence>
<dbReference type="GO" id="GO:0004601">
    <property type="term" value="F:peroxidase activity"/>
    <property type="evidence" value="ECO:0007669"/>
    <property type="project" value="UniProtKB-KW"/>
</dbReference>
<dbReference type="Pfam" id="PF03150">
    <property type="entry name" value="CCP_MauG"/>
    <property type="match status" value="1"/>
</dbReference>
<evidence type="ECO:0000313" key="6">
    <source>
        <dbReference type="Proteomes" id="UP001517367"/>
    </source>
</evidence>
<organism evidence="5 6">
    <name type="scientific">Pedobacter helvus</name>
    <dbReference type="NCBI Taxonomy" id="2563444"/>
    <lineage>
        <taxon>Bacteria</taxon>
        <taxon>Pseudomonadati</taxon>
        <taxon>Bacteroidota</taxon>
        <taxon>Sphingobacteriia</taxon>
        <taxon>Sphingobacteriales</taxon>
        <taxon>Sphingobacteriaceae</taxon>
        <taxon>Pedobacter</taxon>
    </lineage>
</organism>
<gene>
    <name evidence="5" type="ORF">E5L68_000460</name>
</gene>
<protein>
    <submittedName>
        <fullName evidence="5">Cytochrome-c peroxidase</fullName>
    </submittedName>
</protein>
<dbReference type="InterPro" id="IPR036909">
    <property type="entry name" value="Cyt_c-like_dom_sf"/>
</dbReference>
<keyword evidence="6" id="KW-1185">Reference proteome</keyword>
<dbReference type="SUPFAM" id="SSF46626">
    <property type="entry name" value="Cytochrome c"/>
    <property type="match status" value="2"/>
</dbReference>
<evidence type="ECO:0000313" key="5">
    <source>
        <dbReference type="EMBL" id="MFN0289838.1"/>
    </source>
</evidence>
<dbReference type="InterPro" id="IPR004852">
    <property type="entry name" value="Di-haem_cyt_c_peroxidsae"/>
</dbReference>
<proteinExistence type="predicted"/>
<keyword evidence="2" id="KW-0732">Signal</keyword>
<comment type="caution">
    <text evidence="5">The sequence shown here is derived from an EMBL/GenBank/DDBJ whole genome shotgun (WGS) entry which is preliminary data.</text>
</comment>
<feature type="domain" description="Di-haem cytochrome c peroxidase" evidence="4">
    <location>
        <begin position="79"/>
        <end position="225"/>
    </location>
</feature>
<accession>A0ABW9JBR6</accession>
<comment type="subcellular location">
    <subcellularLocation>
        <location evidence="1">Cell envelope</location>
    </subcellularLocation>
</comment>
<dbReference type="RefSeq" id="WP_138727449.1">
    <property type="nucleotide sequence ID" value="NZ_SRMP02000001.1"/>
</dbReference>
<evidence type="ECO:0000259" key="4">
    <source>
        <dbReference type="Pfam" id="PF03150"/>
    </source>
</evidence>
<reference evidence="5 6" key="1">
    <citation type="submission" date="2024-12" db="EMBL/GenBank/DDBJ databases">
        <authorList>
            <person name="Hu S."/>
        </authorList>
    </citation>
    <scope>NUCLEOTIDE SEQUENCE [LARGE SCALE GENOMIC DNA]</scope>
    <source>
        <strain evidence="5 6">P-25</strain>
    </source>
</reference>
<evidence type="ECO:0000256" key="3">
    <source>
        <dbReference type="ARBA" id="ARBA00023002"/>
    </source>
</evidence>
<dbReference type="PANTHER" id="PTHR30600:SF10">
    <property type="entry name" value="BLL6722 PROTEIN"/>
    <property type="match status" value="1"/>
</dbReference>
<name>A0ABW9JBR6_9SPHI</name>
<dbReference type="Gene3D" id="1.10.760.10">
    <property type="entry name" value="Cytochrome c-like domain"/>
    <property type="match status" value="2"/>
</dbReference>
<keyword evidence="5" id="KW-0575">Peroxidase</keyword>
<dbReference type="InterPro" id="IPR051395">
    <property type="entry name" value="Cytochrome_c_Peroxidase/MauG"/>
</dbReference>